<keyword evidence="3 7" id="KW-1133">Transmembrane helix</keyword>
<dbReference type="InterPro" id="IPR052337">
    <property type="entry name" value="SAT4-like"/>
</dbReference>
<evidence type="ECO:0000256" key="3">
    <source>
        <dbReference type="ARBA" id="ARBA00022989"/>
    </source>
</evidence>
<evidence type="ECO:0000256" key="5">
    <source>
        <dbReference type="ARBA" id="ARBA00038359"/>
    </source>
</evidence>
<dbReference type="InterPro" id="IPR049326">
    <property type="entry name" value="Rhodopsin_dom_fungi"/>
</dbReference>
<keyword evidence="10" id="KW-1185">Reference proteome</keyword>
<feature type="transmembrane region" description="Helical" evidence="7">
    <location>
        <begin position="205"/>
        <end position="228"/>
    </location>
</feature>
<evidence type="ECO:0000313" key="10">
    <source>
        <dbReference type="Proteomes" id="UP000076837"/>
    </source>
</evidence>
<feature type="region of interest" description="Disordered" evidence="6">
    <location>
        <begin position="576"/>
        <end position="598"/>
    </location>
</feature>
<protein>
    <recommendedName>
        <fullName evidence="8">Rhodopsin domain-containing protein</fullName>
    </recommendedName>
</protein>
<dbReference type="AlphaFoldDB" id="A0A162ZBW8"/>
<feature type="transmembrane region" description="Helical" evidence="7">
    <location>
        <begin position="45"/>
        <end position="64"/>
    </location>
</feature>
<dbReference type="GO" id="GO:0016020">
    <property type="term" value="C:membrane"/>
    <property type="evidence" value="ECO:0007669"/>
    <property type="project" value="UniProtKB-SubCell"/>
</dbReference>
<evidence type="ECO:0000256" key="1">
    <source>
        <dbReference type="ARBA" id="ARBA00004141"/>
    </source>
</evidence>
<feature type="transmembrane region" description="Helical" evidence="7">
    <location>
        <begin position="177"/>
        <end position="198"/>
    </location>
</feature>
<evidence type="ECO:0000256" key="4">
    <source>
        <dbReference type="ARBA" id="ARBA00023136"/>
    </source>
</evidence>
<keyword evidence="4 7" id="KW-0472">Membrane</keyword>
<evidence type="ECO:0000256" key="7">
    <source>
        <dbReference type="SAM" id="Phobius"/>
    </source>
</evidence>
<dbReference type="PANTHER" id="PTHR33048:SF92">
    <property type="entry name" value="INTEGRAL MEMBRANE PROTEIN"/>
    <property type="match status" value="1"/>
</dbReference>
<dbReference type="Proteomes" id="UP000076837">
    <property type="component" value="Unassembled WGS sequence"/>
</dbReference>
<dbReference type="STRING" id="5454.A0A162ZBW8"/>
<name>A0A162ZBW8_DIDRA</name>
<evidence type="ECO:0000256" key="6">
    <source>
        <dbReference type="SAM" id="MobiDB-lite"/>
    </source>
</evidence>
<gene>
    <name evidence="9" type="ORF">ST47_g8323</name>
</gene>
<dbReference type="PANTHER" id="PTHR33048">
    <property type="entry name" value="PTH11-LIKE INTEGRAL MEMBRANE PROTEIN (AFU_ORTHOLOGUE AFUA_5G11245)"/>
    <property type="match status" value="1"/>
</dbReference>
<feature type="transmembrane region" description="Helical" evidence="7">
    <location>
        <begin position="484"/>
        <end position="507"/>
    </location>
</feature>
<dbReference type="EMBL" id="JYNV01000278">
    <property type="protein sequence ID" value="KZM20523.1"/>
    <property type="molecule type" value="Genomic_DNA"/>
</dbReference>
<feature type="domain" description="Rhodopsin" evidence="8">
    <location>
        <begin position="28"/>
        <end position="264"/>
    </location>
</feature>
<sequence length="598" mass="66564">MEHSIVPEAVIPVEATLLALAVVIASGRLVPQLVQHHHLTISDQFLIASIFNAVALFTTDVITYKLGGMSDDIEGPEPSIAQATALKKVQFAGNYFYDTGIYLPKLAILSLYFRLFPPTMPWLRKALYTISVFTASAMITTCLLDTFWCGQKVSVNWSLDGDACSTFSSKIVFRVDWVMNVVTDVLISVLPFPMLYQLRLNRRQIWGLVATFSLGAVTIAVSVARFATIEVIQAWTNVFVLSMAEIAVAIMVVSLPSMRAYIRRGGIFASRRRYGSSSSNPHRTPVSRSEHLKLSSNDRSKTSARSRLEEEDSGSEVELNVLGRKDVIYETRRISEWILLVLAYIFVAARVYTRLFRLRQKLDWSDYLLIASALDALGLIICDTTTYQMGVLDDYETSISFASNYFYDFGMGFPKLSMLAFYWAFFNLSAHPGMRKMLYGMTGFVVACYLTILFDDTFFCGSNVSVQWSQEEGACSVFYAPEPFILNFTLNLACYLVVYAIPAILLARGILRSSSGVMLTFVLGGLTIISGIVRFVCLKVGTGQENLVYPLSMVEMTLSIIVVSLPGLKPLFNNSKASRTGSTTEEDRYSEQPKANVA</sequence>
<feature type="transmembrane region" description="Helical" evidence="7">
    <location>
        <begin position="334"/>
        <end position="352"/>
    </location>
</feature>
<feature type="transmembrane region" description="Helical" evidence="7">
    <location>
        <begin position="127"/>
        <end position="148"/>
    </location>
</feature>
<feature type="transmembrane region" description="Helical" evidence="7">
    <location>
        <begin position="437"/>
        <end position="454"/>
    </location>
</feature>
<evidence type="ECO:0000256" key="2">
    <source>
        <dbReference type="ARBA" id="ARBA00022692"/>
    </source>
</evidence>
<feature type="compositionally biased region" description="Basic and acidic residues" evidence="6">
    <location>
        <begin position="288"/>
        <end position="301"/>
    </location>
</feature>
<proteinExistence type="inferred from homology"/>
<comment type="subcellular location">
    <subcellularLocation>
        <location evidence="1">Membrane</location>
        <topology evidence="1">Multi-pass membrane protein</topology>
    </subcellularLocation>
</comment>
<feature type="transmembrane region" description="Helical" evidence="7">
    <location>
        <begin position="6"/>
        <end position="25"/>
    </location>
</feature>
<evidence type="ECO:0000313" key="9">
    <source>
        <dbReference type="EMBL" id="KZM20523.1"/>
    </source>
</evidence>
<evidence type="ECO:0000259" key="8">
    <source>
        <dbReference type="Pfam" id="PF20684"/>
    </source>
</evidence>
<feature type="domain" description="Rhodopsin" evidence="8">
    <location>
        <begin position="349"/>
        <end position="573"/>
    </location>
</feature>
<accession>A0A162ZBW8</accession>
<reference evidence="9 10" key="1">
    <citation type="journal article" date="2016" name="Sci. Rep.">
        <title>Draft genome sequencing and secretome analysis of fungal phytopathogen Ascochyta rabiei provides insight into the necrotrophic effector repertoire.</title>
        <authorList>
            <person name="Verma S."/>
            <person name="Gazara R.K."/>
            <person name="Nizam S."/>
            <person name="Parween S."/>
            <person name="Chattopadhyay D."/>
            <person name="Verma P.K."/>
        </authorList>
    </citation>
    <scope>NUCLEOTIDE SEQUENCE [LARGE SCALE GENOMIC DNA]</scope>
    <source>
        <strain evidence="9 10">ArDII</strain>
    </source>
</reference>
<feature type="transmembrane region" description="Helical" evidence="7">
    <location>
        <begin position="234"/>
        <end position="255"/>
    </location>
</feature>
<comment type="similarity">
    <text evidence="5">Belongs to the SAT4 family.</text>
</comment>
<keyword evidence="2 7" id="KW-0812">Transmembrane</keyword>
<dbReference type="Pfam" id="PF20684">
    <property type="entry name" value="Fung_rhodopsin"/>
    <property type="match status" value="2"/>
</dbReference>
<feature type="transmembrane region" description="Helical" evidence="7">
    <location>
        <begin position="405"/>
        <end position="425"/>
    </location>
</feature>
<organism evidence="9 10">
    <name type="scientific">Didymella rabiei</name>
    <name type="common">Chickpea ascochyta blight fungus</name>
    <name type="synonym">Mycosphaerella rabiei</name>
    <dbReference type="NCBI Taxonomy" id="5454"/>
    <lineage>
        <taxon>Eukaryota</taxon>
        <taxon>Fungi</taxon>
        <taxon>Dikarya</taxon>
        <taxon>Ascomycota</taxon>
        <taxon>Pezizomycotina</taxon>
        <taxon>Dothideomycetes</taxon>
        <taxon>Pleosporomycetidae</taxon>
        <taxon>Pleosporales</taxon>
        <taxon>Pleosporineae</taxon>
        <taxon>Didymellaceae</taxon>
        <taxon>Ascochyta</taxon>
    </lineage>
</organism>
<feature type="transmembrane region" description="Helical" evidence="7">
    <location>
        <begin position="519"/>
        <end position="541"/>
    </location>
</feature>
<feature type="transmembrane region" description="Helical" evidence="7">
    <location>
        <begin position="95"/>
        <end position="115"/>
    </location>
</feature>
<feature type="transmembrane region" description="Helical" evidence="7">
    <location>
        <begin position="547"/>
        <end position="568"/>
    </location>
</feature>
<feature type="region of interest" description="Disordered" evidence="6">
    <location>
        <begin position="272"/>
        <end position="311"/>
    </location>
</feature>
<comment type="caution">
    <text evidence="9">The sequence shown here is derived from an EMBL/GenBank/DDBJ whole genome shotgun (WGS) entry which is preliminary data.</text>
</comment>